<evidence type="ECO:0000256" key="9">
    <source>
        <dbReference type="ARBA" id="ARBA00022827"/>
    </source>
</evidence>
<evidence type="ECO:0000313" key="20">
    <source>
        <dbReference type="Proteomes" id="UP001165143"/>
    </source>
</evidence>
<feature type="active site" evidence="17">
    <location>
        <position position="338"/>
    </location>
</feature>
<dbReference type="RefSeq" id="WP_033250879.1">
    <property type="nucleotide sequence ID" value="NZ_BSRX01000004.1"/>
</dbReference>
<keyword evidence="10 17" id="KW-0521">NADP</keyword>
<feature type="active site" evidence="17">
    <location>
        <position position="166"/>
    </location>
</feature>
<dbReference type="Gene3D" id="3.30.465.10">
    <property type="match status" value="1"/>
</dbReference>
<dbReference type="InterPro" id="IPR016169">
    <property type="entry name" value="FAD-bd_PCMH_sub2"/>
</dbReference>
<dbReference type="SUPFAM" id="SSF56176">
    <property type="entry name" value="FAD-binding/transporter-associated domain-like"/>
    <property type="match status" value="1"/>
</dbReference>
<dbReference type="InterPro" id="IPR016166">
    <property type="entry name" value="FAD-bd_PCMH"/>
</dbReference>
<dbReference type="Gene3D" id="3.90.78.10">
    <property type="entry name" value="UDP-N-acetylenolpyruvoylglucosamine reductase, C-terminal domain"/>
    <property type="match status" value="1"/>
</dbReference>
<feature type="active site" description="Proton donor" evidence="17">
    <location>
        <position position="243"/>
    </location>
</feature>
<evidence type="ECO:0000256" key="16">
    <source>
        <dbReference type="ARBA" id="ARBA00048914"/>
    </source>
</evidence>
<evidence type="ECO:0000313" key="19">
    <source>
        <dbReference type="EMBL" id="GLW52900.1"/>
    </source>
</evidence>
<evidence type="ECO:0000256" key="15">
    <source>
        <dbReference type="ARBA" id="ARBA00023316"/>
    </source>
</evidence>
<protein>
    <recommendedName>
        <fullName evidence="17">UDP-N-acetylenolpyruvoylglucosamine reductase</fullName>
        <ecNumber evidence="17">1.3.1.98</ecNumber>
    </recommendedName>
    <alternativeName>
        <fullName evidence="17">UDP-N-acetylmuramate dehydrogenase</fullName>
    </alternativeName>
</protein>
<gene>
    <name evidence="17 19" type="primary">murB</name>
    <name evidence="19" type="ORF">Kpho01_09110</name>
</gene>
<comment type="subcellular location">
    <subcellularLocation>
        <location evidence="3 17">Cytoplasm</location>
    </subcellularLocation>
</comment>
<comment type="pathway">
    <text evidence="4 17">Cell wall biogenesis; peptidoglycan biosynthesis.</text>
</comment>
<evidence type="ECO:0000256" key="6">
    <source>
        <dbReference type="ARBA" id="ARBA00022490"/>
    </source>
</evidence>
<keyword evidence="9 17" id="KW-0274">FAD</keyword>
<proteinExistence type="inferred from homology"/>
<keyword evidence="12 17" id="KW-0573">Peptidoglycan synthesis</keyword>
<evidence type="ECO:0000256" key="11">
    <source>
        <dbReference type="ARBA" id="ARBA00022960"/>
    </source>
</evidence>
<dbReference type="InterPro" id="IPR011601">
    <property type="entry name" value="MurB_C"/>
</dbReference>
<keyword evidence="8 17" id="KW-0285">Flavoprotein</keyword>
<dbReference type="GO" id="GO:0009252">
    <property type="term" value="P:peptidoglycan biosynthetic process"/>
    <property type="evidence" value="ECO:0007669"/>
    <property type="project" value="UniProtKB-UniRule"/>
</dbReference>
<dbReference type="GO" id="GO:0071949">
    <property type="term" value="F:FAD binding"/>
    <property type="evidence" value="ECO:0007669"/>
    <property type="project" value="InterPro"/>
</dbReference>
<evidence type="ECO:0000256" key="3">
    <source>
        <dbReference type="ARBA" id="ARBA00004496"/>
    </source>
</evidence>
<dbReference type="InterPro" id="IPR036635">
    <property type="entry name" value="MurB_C_sf"/>
</dbReference>
<feature type="domain" description="FAD-binding PCMH-type" evidence="18">
    <location>
        <begin position="17"/>
        <end position="188"/>
    </location>
</feature>
<comment type="cofactor">
    <cofactor evidence="1 17">
        <name>FAD</name>
        <dbReference type="ChEBI" id="CHEBI:57692"/>
    </cofactor>
</comment>
<organism evidence="19 20">
    <name type="scientific">Kitasatospora phosalacinea</name>
    <dbReference type="NCBI Taxonomy" id="2065"/>
    <lineage>
        <taxon>Bacteria</taxon>
        <taxon>Bacillati</taxon>
        <taxon>Actinomycetota</taxon>
        <taxon>Actinomycetes</taxon>
        <taxon>Kitasatosporales</taxon>
        <taxon>Streptomycetaceae</taxon>
        <taxon>Kitasatospora</taxon>
    </lineage>
</organism>
<name>A0A9W6PD45_9ACTN</name>
<dbReference type="PANTHER" id="PTHR21071">
    <property type="entry name" value="UDP-N-ACETYLENOLPYRUVOYLGLUCOSAMINE REDUCTASE"/>
    <property type="match status" value="1"/>
</dbReference>
<dbReference type="EC" id="1.3.1.98" evidence="17"/>
<accession>A0A9W6PD45</accession>
<evidence type="ECO:0000256" key="10">
    <source>
        <dbReference type="ARBA" id="ARBA00022857"/>
    </source>
</evidence>
<comment type="caution">
    <text evidence="19">The sequence shown here is derived from an EMBL/GenBank/DDBJ whole genome shotgun (WGS) entry which is preliminary data.</text>
</comment>
<dbReference type="HAMAP" id="MF_00037">
    <property type="entry name" value="MurB"/>
    <property type="match status" value="1"/>
</dbReference>
<evidence type="ECO:0000256" key="8">
    <source>
        <dbReference type="ARBA" id="ARBA00022630"/>
    </source>
</evidence>
<evidence type="ECO:0000256" key="12">
    <source>
        <dbReference type="ARBA" id="ARBA00022984"/>
    </source>
</evidence>
<keyword evidence="14 17" id="KW-0131">Cell cycle</keyword>
<evidence type="ECO:0000256" key="4">
    <source>
        <dbReference type="ARBA" id="ARBA00004752"/>
    </source>
</evidence>
<sequence length="361" mass="38068">MYVRTQVPLAPLTTLGIGGNAVVLAELTDPADFPDVVGLARREGARPLVLGGGSNILVADAGCGVPVVRMATQGVAFERDDDSEAVTVTVQAGHMLQDLVEETISNGLTGMETLIGIPGTVGATPVQNVGAYGQEVADVLMRVTAWDWVTGREVTLSAEDCRLGHRTSIFKHSTRWTLLTVTFRLRPSELSSPITYGMVARVLDVPKGTPVLLADAAAAVLTVRRSKGMVLDPGDSDNRNVGSVFLSPVVDEKQAEKLRAEQAPVNAFPDGLTRVSASWLIKAAGFALGQPIAPGIRMSTKHFTLVAEGHATAGAFAEASRTVAESVQEVTGIQLTPEPDLFGDEPAYLRLKQNALASATH</sequence>
<evidence type="ECO:0000256" key="7">
    <source>
        <dbReference type="ARBA" id="ARBA00022618"/>
    </source>
</evidence>
<dbReference type="GO" id="GO:0008360">
    <property type="term" value="P:regulation of cell shape"/>
    <property type="evidence" value="ECO:0007669"/>
    <property type="project" value="UniProtKB-KW"/>
</dbReference>
<comment type="function">
    <text evidence="2 17">Cell wall formation.</text>
</comment>
<dbReference type="EMBL" id="BSRX01000004">
    <property type="protein sequence ID" value="GLW52900.1"/>
    <property type="molecule type" value="Genomic_DNA"/>
</dbReference>
<evidence type="ECO:0000256" key="14">
    <source>
        <dbReference type="ARBA" id="ARBA00023306"/>
    </source>
</evidence>
<dbReference type="OrthoDB" id="9804753at2"/>
<comment type="similarity">
    <text evidence="5 17">Belongs to the MurB family.</text>
</comment>
<dbReference type="InterPro" id="IPR003170">
    <property type="entry name" value="MurB"/>
</dbReference>
<dbReference type="Gene3D" id="3.30.43.10">
    <property type="entry name" value="Uridine Diphospho-n-acetylenolpyruvylglucosamine Reductase, domain 2"/>
    <property type="match status" value="1"/>
</dbReference>
<dbReference type="InterPro" id="IPR016167">
    <property type="entry name" value="FAD-bd_PCMH_sub1"/>
</dbReference>
<dbReference type="SUPFAM" id="SSF56194">
    <property type="entry name" value="Uridine diphospho-N-Acetylenolpyruvylglucosamine reductase, MurB, C-terminal domain"/>
    <property type="match status" value="1"/>
</dbReference>
<dbReference type="InterPro" id="IPR006094">
    <property type="entry name" value="Oxid_FAD_bind_N"/>
</dbReference>
<evidence type="ECO:0000256" key="2">
    <source>
        <dbReference type="ARBA" id="ARBA00003921"/>
    </source>
</evidence>
<dbReference type="InterPro" id="IPR036318">
    <property type="entry name" value="FAD-bd_PCMH-like_sf"/>
</dbReference>
<evidence type="ECO:0000259" key="18">
    <source>
        <dbReference type="PROSITE" id="PS51387"/>
    </source>
</evidence>
<dbReference type="Pfam" id="PF02873">
    <property type="entry name" value="MurB_C"/>
    <property type="match status" value="1"/>
</dbReference>
<evidence type="ECO:0000256" key="1">
    <source>
        <dbReference type="ARBA" id="ARBA00001974"/>
    </source>
</evidence>
<dbReference type="Proteomes" id="UP001165143">
    <property type="component" value="Unassembled WGS sequence"/>
</dbReference>
<keyword evidence="11 17" id="KW-0133">Cell shape</keyword>
<dbReference type="GO" id="GO:0008762">
    <property type="term" value="F:UDP-N-acetylmuramate dehydrogenase activity"/>
    <property type="evidence" value="ECO:0007669"/>
    <property type="project" value="UniProtKB-UniRule"/>
</dbReference>
<dbReference type="NCBIfam" id="NF010478">
    <property type="entry name" value="PRK13903.1"/>
    <property type="match status" value="1"/>
</dbReference>
<evidence type="ECO:0000256" key="17">
    <source>
        <dbReference type="HAMAP-Rule" id="MF_00037"/>
    </source>
</evidence>
<dbReference type="PANTHER" id="PTHR21071:SF4">
    <property type="entry name" value="UDP-N-ACETYLENOLPYRUVOYLGLUCOSAMINE REDUCTASE"/>
    <property type="match status" value="1"/>
</dbReference>
<comment type="catalytic activity">
    <reaction evidence="16 17">
        <text>UDP-N-acetyl-alpha-D-muramate + NADP(+) = UDP-N-acetyl-3-O-(1-carboxyvinyl)-alpha-D-glucosamine + NADPH + H(+)</text>
        <dbReference type="Rhea" id="RHEA:12248"/>
        <dbReference type="ChEBI" id="CHEBI:15378"/>
        <dbReference type="ChEBI" id="CHEBI:57783"/>
        <dbReference type="ChEBI" id="CHEBI:58349"/>
        <dbReference type="ChEBI" id="CHEBI:68483"/>
        <dbReference type="ChEBI" id="CHEBI:70757"/>
        <dbReference type="EC" id="1.3.1.98"/>
    </reaction>
</comment>
<evidence type="ECO:0000256" key="5">
    <source>
        <dbReference type="ARBA" id="ARBA00010485"/>
    </source>
</evidence>
<evidence type="ECO:0000256" key="13">
    <source>
        <dbReference type="ARBA" id="ARBA00023002"/>
    </source>
</evidence>
<keyword evidence="6 17" id="KW-0963">Cytoplasm</keyword>
<keyword evidence="7 17" id="KW-0132">Cell division</keyword>
<dbReference type="GO" id="GO:0071555">
    <property type="term" value="P:cell wall organization"/>
    <property type="evidence" value="ECO:0007669"/>
    <property type="project" value="UniProtKB-KW"/>
</dbReference>
<reference evidence="19" key="1">
    <citation type="submission" date="2023-02" db="EMBL/GenBank/DDBJ databases">
        <title>Kitasatospora phosalacinea NBRC 14362.</title>
        <authorList>
            <person name="Ichikawa N."/>
            <person name="Sato H."/>
            <person name="Tonouchi N."/>
        </authorList>
    </citation>
    <scope>NUCLEOTIDE SEQUENCE</scope>
    <source>
        <strain evidence="19">NBRC 14362</strain>
    </source>
</reference>
<keyword evidence="13 17" id="KW-0560">Oxidoreductase</keyword>
<dbReference type="GO" id="GO:0005829">
    <property type="term" value="C:cytosol"/>
    <property type="evidence" value="ECO:0007669"/>
    <property type="project" value="TreeGrafter"/>
</dbReference>
<dbReference type="Pfam" id="PF01565">
    <property type="entry name" value="FAD_binding_4"/>
    <property type="match status" value="1"/>
</dbReference>
<dbReference type="PROSITE" id="PS51387">
    <property type="entry name" value="FAD_PCMH"/>
    <property type="match status" value="1"/>
</dbReference>
<keyword evidence="15 17" id="KW-0961">Cell wall biogenesis/degradation</keyword>
<dbReference type="GO" id="GO:0051301">
    <property type="term" value="P:cell division"/>
    <property type="evidence" value="ECO:0007669"/>
    <property type="project" value="UniProtKB-KW"/>
</dbReference>
<dbReference type="AlphaFoldDB" id="A0A9W6PD45"/>